<accession>A0A917VVU1</accession>
<comment type="caution">
    <text evidence="2">The sequence shown here is derived from an EMBL/GenBank/DDBJ whole genome shotgun (WGS) entry which is preliminary data.</text>
</comment>
<evidence type="ECO:0000256" key="1">
    <source>
        <dbReference type="SAM" id="MobiDB-lite"/>
    </source>
</evidence>
<organism evidence="2 3">
    <name type="scientific">Nocardia jinanensis</name>
    <dbReference type="NCBI Taxonomy" id="382504"/>
    <lineage>
        <taxon>Bacteria</taxon>
        <taxon>Bacillati</taxon>
        <taxon>Actinomycetota</taxon>
        <taxon>Actinomycetes</taxon>
        <taxon>Mycobacteriales</taxon>
        <taxon>Nocardiaceae</taxon>
        <taxon>Nocardia</taxon>
    </lineage>
</organism>
<protein>
    <submittedName>
        <fullName evidence="2">Uncharacterized protein</fullName>
    </submittedName>
</protein>
<gene>
    <name evidence="2" type="ORF">GCM10011588_46770</name>
</gene>
<reference evidence="2" key="1">
    <citation type="journal article" date="2014" name="Int. J. Syst. Evol. Microbiol.">
        <title>Complete genome sequence of Corynebacterium casei LMG S-19264T (=DSM 44701T), isolated from a smear-ripened cheese.</title>
        <authorList>
            <consortium name="US DOE Joint Genome Institute (JGI-PGF)"/>
            <person name="Walter F."/>
            <person name="Albersmeier A."/>
            <person name="Kalinowski J."/>
            <person name="Ruckert C."/>
        </authorList>
    </citation>
    <scope>NUCLEOTIDE SEQUENCE</scope>
    <source>
        <strain evidence="2">CGMCC 4.3508</strain>
    </source>
</reference>
<dbReference type="AlphaFoldDB" id="A0A917VVU1"/>
<sequence>MRTGYSGRTSRANHRGSEAAEVVFVEGIPADKVVGMLIDPHDPDKGTIANPGFEPYEPQPVRPPRDDTGWDNVMQEPS</sequence>
<feature type="region of interest" description="Disordered" evidence="1">
    <location>
        <begin position="39"/>
        <end position="78"/>
    </location>
</feature>
<name>A0A917VVU1_9NOCA</name>
<evidence type="ECO:0000313" key="2">
    <source>
        <dbReference type="EMBL" id="GGL26629.1"/>
    </source>
</evidence>
<proteinExistence type="predicted"/>
<evidence type="ECO:0000313" key="3">
    <source>
        <dbReference type="Proteomes" id="UP000638263"/>
    </source>
</evidence>
<reference evidence="2" key="2">
    <citation type="submission" date="2020-09" db="EMBL/GenBank/DDBJ databases">
        <authorList>
            <person name="Sun Q."/>
            <person name="Zhou Y."/>
        </authorList>
    </citation>
    <scope>NUCLEOTIDE SEQUENCE</scope>
    <source>
        <strain evidence="2">CGMCC 4.3508</strain>
    </source>
</reference>
<dbReference type="EMBL" id="BMMH01000010">
    <property type="protein sequence ID" value="GGL26629.1"/>
    <property type="molecule type" value="Genomic_DNA"/>
</dbReference>
<dbReference type="Proteomes" id="UP000638263">
    <property type="component" value="Unassembled WGS sequence"/>
</dbReference>
<keyword evidence="3" id="KW-1185">Reference proteome</keyword>